<evidence type="ECO:0000256" key="1">
    <source>
        <dbReference type="ARBA" id="ARBA00023015"/>
    </source>
</evidence>
<keyword evidence="6" id="KW-1185">Reference proteome</keyword>
<evidence type="ECO:0000256" key="2">
    <source>
        <dbReference type="ARBA" id="ARBA00023125"/>
    </source>
</evidence>
<dbReference type="Gene3D" id="1.10.10.60">
    <property type="entry name" value="Homeodomain-like"/>
    <property type="match status" value="1"/>
</dbReference>
<dbReference type="InterPro" id="IPR009057">
    <property type="entry name" value="Homeodomain-like_sf"/>
</dbReference>
<protein>
    <submittedName>
        <fullName evidence="5">AraC-like DNA-binding protein</fullName>
    </submittedName>
</protein>
<dbReference type="EMBL" id="JACHMF010000001">
    <property type="protein sequence ID" value="MBB4696238.1"/>
    <property type="molecule type" value="Genomic_DNA"/>
</dbReference>
<dbReference type="Proteomes" id="UP000542742">
    <property type="component" value="Unassembled WGS sequence"/>
</dbReference>
<evidence type="ECO:0000313" key="6">
    <source>
        <dbReference type="Proteomes" id="UP000542742"/>
    </source>
</evidence>
<dbReference type="AlphaFoldDB" id="A0A7W7CX47"/>
<evidence type="ECO:0000256" key="3">
    <source>
        <dbReference type="ARBA" id="ARBA00023163"/>
    </source>
</evidence>
<dbReference type="GO" id="GO:0043565">
    <property type="term" value="F:sequence-specific DNA binding"/>
    <property type="evidence" value="ECO:0007669"/>
    <property type="project" value="InterPro"/>
</dbReference>
<dbReference type="PROSITE" id="PS01124">
    <property type="entry name" value="HTH_ARAC_FAMILY_2"/>
    <property type="match status" value="1"/>
</dbReference>
<organism evidence="5 6">
    <name type="scientific">Paractinoplanes abujensis</name>
    <dbReference type="NCBI Taxonomy" id="882441"/>
    <lineage>
        <taxon>Bacteria</taxon>
        <taxon>Bacillati</taxon>
        <taxon>Actinomycetota</taxon>
        <taxon>Actinomycetes</taxon>
        <taxon>Micromonosporales</taxon>
        <taxon>Micromonosporaceae</taxon>
        <taxon>Paractinoplanes</taxon>
    </lineage>
</organism>
<proteinExistence type="predicted"/>
<keyword evidence="3" id="KW-0804">Transcription</keyword>
<dbReference type="InterPro" id="IPR050204">
    <property type="entry name" value="AraC_XylS_family_regulators"/>
</dbReference>
<dbReference type="SMART" id="SM00342">
    <property type="entry name" value="HTH_ARAC"/>
    <property type="match status" value="1"/>
</dbReference>
<reference evidence="5 6" key="1">
    <citation type="submission" date="2020-08" db="EMBL/GenBank/DDBJ databases">
        <title>Sequencing the genomes of 1000 actinobacteria strains.</title>
        <authorList>
            <person name="Klenk H.-P."/>
        </authorList>
    </citation>
    <scope>NUCLEOTIDE SEQUENCE [LARGE SCALE GENOMIC DNA]</scope>
    <source>
        <strain evidence="5 6">DSM 45518</strain>
    </source>
</reference>
<accession>A0A7W7CX47</accession>
<sequence>MSRKHIGKVAGREDKRMVTTTAAELTDVDAIEGFLSDAYGSDLRIRSDLDHPLLRFCRADAGAFALDRLDQSAVLDFQVAPMNKVVIARMSSARVQRTCADSDRQYEVGDIFLGSYPDLPYTARLQPGELTNCVIDLAEIAKVAATAPGRLPRPIRFTSLDPISPAAAARWWTTRSYAADLLDNPDAAAAPLVLASVAQLLAAATLAAFPNTALTDPTIEDRHDAHPASLRRAIAFIDDNAHRDISPADIAAAAYVTIRALQLVFRRYLDTTPTAYLRQVRLHHAHHDLRTADSTSGATVSAVGARWGFANHSRFTAEYRAAYGTTPSQTLRR</sequence>
<dbReference type="Pfam" id="PF12833">
    <property type="entry name" value="HTH_18"/>
    <property type="match status" value="1"/>
</dbReference>
<dbReference type="SUPFAM" id="SSF46689">
    <property type="entry name" value="Homeodomain-like"/>
    <property type="match status" value="2"/>
</dbReference>
<name>A0A7W7CX47_9ACTN</name>
<dbReference type="RefSeq" id="WP_184954475.1">
    <property type="nucleotide sequence ID" value="NZ_BOMC01000059.1"/>
</dbReference>
<comment type="caution">
    <text evidence="5">The sequence shown here is derived from an EMBL/GenBank/DDBJ whole genome shotgun (WGS) entry which is preliminary data.</text>
</comment>
<keyword evidence="2 5" id="KW-0238">DNA-binding</keyword>
<evidence type="ECO:0000259" key="4">
    <source>
        <dbReference type="PROSITE" id="PS01124"/>
    </source>
</evidence>
<dbReference type="GO" id="GO:0003700">
    <property type="term" value="F:DNA-binding transcription factor activity"/>
    <property type="evidence" value="ECO:0007669"/>
    <property type="project" value="InterPro"/>
</dbReference>
<feature type="domain" description="HTH araC/xylS-type" evidence="4">
    <location>
        <begin position="231"/>
        <end position="333"/>
    </location>
</feature>
<dbReference type="PANTHER" id="PTHR46796:SF12">
    <property type="entry name" value="HTH-TYPE DNA-BINDING TRANSCRIPTIONAL ACTIVATOR EUTR"/>
    <property type="match status" value="1"/>
</dbReference>
<dbReference type="InterPro" id="IPR018060">
    <property type="entry name" value="HTH_AraC"/>
</dbReference>
<keyword evidence="1" id="KW-0805">Transcription regulation</keyword>
<gene>
    <name evidence="5" type="ORF">BKA14_006386</name>
</gene>
<evidence type="ECO:0000313" key="5">
    <source>
        <dbReference type="EMBL" id="MBB4696238.1"/>
    </source>
</evidence>
<dbReference type="PANTHER" id="PTHR46796">
    <property type="entry name" value="HTH-TYPE TRANSCRIPTIONAL ACTIVATOR RHAS-RELATED"/>
    <property type="match status" value="1"/>
</dbReference>